<organism evidence="4 5">
    <name type="scientific">Bifidobacterium adolescentis</name>
    <dbReference type="NCBI Taxonomy" id="1680"/>
    <lineage>
        <taxon>Bacteria</taxon>
        <taxon>Bacillati</taxon>
        <taxon>Actinomycetota</taxon>
        <taxon>Actinomycetes</taxon>
        <taxon>Bifidobacteriales</taxon>
        <taxon>Bifidobacteriaceae</taxon>
        <taxon>Bifidobacterium</taxon>
    </lineage>
</organism>
<accession>A0A1X2ZG17</accession>
<keyword evidence="3" id="KW-1133">Transmembrane helix</keyword>
<feature type="compositionally biased region" description="Polar residues" evidence="2">
    <location>
        <begin position="59"/>
        <end position="70"/>
    </location>
</feature>
<evidence type="ECO:0000256" key="3">
    <source>
        <dbReference type="SAM" id="Phobius"/>
    </source>
</evidence>
<feature type="region of interest" description="Disordered" evidence="2">
    <location>
        <begin position="27"/>
        <end position="84"/>
    </location>
</feature>
<feature type="coiled-coil region" evidence="1">
    <location>
        <begin position="198"/>
        <end position="225"/>
    </location>
</feature>
<keyword evidence="1" id="KW-0175">Coiled coil</keyword>
<dbReference type="RefSeq" id="WP_143240530.1">
    <property type="nucleotide sequence ID" value="NZ_LNKF01000008.1"/>
</dbReference>
<feature type="compositionally biased region" description="Gly residues" evidence="2">
    <location>
        <begin position="407"/>
        <end position="492"/>
    </location>
</feature>
<evidence type="ECO:0000313" key="5">
    <source>
        <dbReference type="Proteomes" id="UP000193664"/>
    </source>
</evidence>
<feature type="region of interest" description="Disordered" evidence="2">
    <location>
        <begin position="378"/>
        <end position="502"/>
    </location>
</feature>
<comment type="caution">
    <text evidence="4">The sequence shown here is derived from an EMBL/GenBank/DDBJ whole genome shotgun (WGS) entry which is preliminary data.</text>
</comment>
<evidence type="ECO:0008006" key="6">
    <source>
        <dbReference type="Google" id="ProtNLM"/>
    </source>
</evidence>
<dbReference type="Proteomes" id="UP000193664">
    <property type="component" value="Unassembled WGS sequence"/>
</dbReference>
<dbReference type="EMBL" id="LNKF01000008">
    <property type="protein sequence ID" value="OSG93367.1"/>
    <property type="molecule type" value="Genomic_DNA"/>
</dbReference>
<evidence type="ECO:0000313" key="4">
    <source>
        <dbReference type="EMBL" id="OSG93367.1"/>
    </source>
</evidence>
<reference evidence="4 5" key="1">
    <citation type="journal article" date="2016" name="Sci. Rep.">
        <title>Evaluation of genetic diversity among strains of the human gut commensal Bifidobacterium adolescentis.</title>
        <authorList>
            <person name="Duranti S."/>
            <person name="Milani C."/>
            <person name="Lugli G.A."/>
            <person name="Mancabelli L."/>
            <person name="Turroni F."/>
            <person name="Ferrario C."/>
            <person name="Mangifesta M."/>
            <person name="Viappiani A."/>
            <person name="Sanchez B."/>
            <person name="Margolles A."/>
            <person name="van Sinderen D."/>
            <person name="Ventura M."/>
        </authorList>
    </citation>
    <scope>NUCLEOTIDE SEQUENCE [LARGE SCALE GENOMIC DNA]</scope>
    <source>
        <strain evidence="4 5">AD2-8</strain>
    </source>
</reference>
<evidence type="ECO:0000256" key="1">
    <source>
        <dbReference type="SAM" id="Coils"/>
    </source>
</evidence>
<dbReference type="PANTHER" id="PTHR40903:SF1">
    <property type="entry name" value="HYPHALLY REGULATED CELL WALL PROTEIN 3"/>
    <property type="match status" value="1"/>
</dbReference>
<dbReference type="AlphaFoldDB" id="A0A1X2ZG17"/>
<proteinExistence type="predicted"/>
<dbReference type="PANTHER" id="PTHR40903">
    <property type="entry name" value="GLYCINE-RICH CELL WALL STRUCTURAL PROTEIN 1-LIKE"/>
    <property type="match status" value="1"/>
</dbReference>
<feature type="transmembrane region" description="Helical" evidence="3">
    <location>
        <begin position="162"/>
        <end position="182"/>
    </location>
</feature>
<keyword evidence="3" id="KW-0812">Transmembrane</keyword>
<name>A0A1X2ZG17_BIFAD</name>
<sequence>MATENDNSRSMNGILSNISRDVVDTSWDIPPLTFPKLQPTDSEEADGADETPLAEPRTIASSVPAQTEQPVSAAPTIADIPSMPLDTVDFDDAVAPADAEETATLPPLVSSTDEQDAEATQAFDTSDGITDLEELAAEDPEHDPLKTIPVAPKEPSADKWKIIAIVAAIAAVAVAIAGVIVVRNRINSKEQRAAVVVCEKAKSKYSKANEKLQNAIEQATSLQGTAANQVADAATIDQLTQAVTKAQNLKTVGGCSVLLSETTLRAHARSMSKQISNIKEQTKAVTAAATAVYASKRALEVNKTTAALQKTIADAKTLLDGSAGQVADESTRDALAKAIDAAQKLLDGKSTDVTAMQNASKVISSTSDGVNKSVAEQTAANAQSNTNSNTNNGTTNRRYTYTWQFGPGSGNGVNDGGSNGGNGGSSGGNNNGGSTGGNGDSNGGGNGDSNGGGNGDSNDGNGGSTGNGNGDSNGGGNGDSNDGNGGSTGNGNGDSDTGTAGE</sequence>
<gene>
    <name evidence="4" type="ORF">AD0028_1608</name>
</gene>
<keyword evidence="3" id="KW-0472">Membrane</keyword>
<evidence type="ECO:0000256" key="2">
    <source>
        <dbReference type="SAM" id="MobiDB-lite"/>
    </source>
</evidence>
<feature type="compositionally biased region" description="Low complexity" evidence="2">
    <location>
        <begin position="378"/>
        <end position="402"/>
    </location>
</feature>
<protein>
    <recommendedName>
        <fullName evidence="6">Low molecular weight protein-tyrosine-phosphatase</fullName>
    </recommendedName>
</protein>
<feature type="compositionally biased region" description="Low complexity" evidence="2">
    <location>
        <begin position="493"/>
        <end position="502"/>
    </location>
</feature>